<protein>
    <submittedName>
        <fullName evidence="1">Uncharacterized protein</fullName>
    </submittedName>
</protein>
<sequence length="20" mass="2309">MIDYHILSAVFLSKVLECQV</sequence>
<evidence type="ECO:0000313" key="1">
    <source>
        <dbReference type="EMBL" id="JAH43956.1"/>
    </source>
</evidence>
<reference evidence="1" key="2">
    <citation type="journal article" date="2015" name="Fish Shellfish Immunol.">
        <title>Early steps in the European eel (Anguilla anguilla)-Vibrio vulnificus interaction in the gills: Role of the RtxA13 toxin.</title>
        <authorList>
            <person name="Callol A."/>
            <person name="Pajuelo D."/>
            <person name="Ebbesson L."/>
            <person name="Teles M."/>
            <person name="MacKenzie S."/>
            <person name="Amaro C."/>
        </authorList>
    </citation>
    <scope>NUCLEOTIDE SEQUENCE</scope>
</reference>
<accession>A0A0E9SRM1</accession>
<dbReference type="AlphaFoldDB" id="A0A0E9SRM1"/>
<name>A0A0E9SRM1_ANGAN</name>
<proteinExistence type="predicted"/>
<reference evidence="1" key="1">
    <citation type="submission" date="2014-11" db="EMBL/GenBank/DDBJ databases">
        <authorList>
            <person name="Amaro Gonzalez C."/>
        </authorList>
    </citation>
    <scope>NUCLEOTIDE SEQUENCE</scope>
</reference>
<dbReference type="EMBL" id="GBXM01064621">
    <property type="protein sequence ID" value="JAH43956.1"/>
    <property type="molecule type" value="Transcribed_RNA"/>
</dbReference>
<organism evidence="1">
    <name type="scientific">Anguilla anguilla</name>
    <name type="common">European freshwater eel</name>
    <name type="synonym">Muraena anguilla</name>
    <dbReference type="NCBI Taxonomy" id="7936"/>
    <lineage>
        <taxon>Eukaryota</taxon>
        <taxon>Metazoa</taxon>
        <taxon>Chordata</taxon>
        <taxon>Craniata</taxon>
        <taxon>Vertebrata</taxon>
        <taxon>Euteleostomi</taxon>
        <taxon>Actinopterygii</taxon>
        <taxon>Neopterygii</taxon>
        <taxon>Teleostei</taxon>
        <taxon>Anguilliformes</taxon>
        <taxon>Anguillidae</taxon>
        <taxon>Anguilla</taxon>
    </lineage>
</organism>